<dbReference type="AlphaFoldDB" id="A0A2D0L874"/>
<dbReference type="RefSeq" id="WP_099142575.1">
    <property type="nucleotide sequence ID" value="NZ_CAWNOR010000051.1"/>
</dbReference>
<evidence type="ECO:0000313" key="1">
    <source>
        <dbReference type="EMBL" id="PHM71891.1"/>
    </source>
</evidence>
<keyword evidence="2" id="KW-1185">Reference proteome</keyword>
<organism evidence="1 2">
    <name type="scientific">Xenorhabdus kozodoii</name>
    <dbReference type="NCBI Taxonomy" id="351676"/>
    <lineage>
        <taxon>Bacteria</taxon>
        <taxon>Pseudomonadati</taxon>
        <taxon>Pseudomonadota</taxon>
        <taxon>Gammaproteobacteria</taxon>
        <taxon>Enterobacterales</taxon>
        <taxon>Morganellaceae</taxon>
        <taxon>Xenorhabdus</taxon>
    </lineage>
</organism>
<accession>A0A2D0L874</accession>
<name>A0A2D0L874_9GAMM</name>
<dbReference type="OrthoDB" id="6442546at2"/>
<protein>
    <submittedName>
        <fullName evidence="1">Uncharacterized protein</fullName>
    </submittedName>
</protein>
<dbReference type="EMBL" id="NJCX01000018">
    <property type="protein sequence ID" value="PHM71891.1"/>
    <property type="molecule type" value="Genomic_DNA"/>
</dbReference>
<gene>
    <name evidence="1" type="ORF">Xkoz_02621</name>
</gene>
<proteinExistence type="predicted"/>
<comment type="caution">
    <text evidence="1">The sequence shown here is derived from an EMBL/GenBank/DDBJ whole genome shotgun (WGS) entry which is preliminary data.</text>
</comment>
<reference evidence="1 2" key="1">
    <citation type="journal article" date="2017" name="Nat. Microbiol.">
        <title>Natural product diversity associated with the nematode symbionts Photorhabdus and Xenorhabdus.</title>
        <authorList>
            <person name="Tobias N.J."/>
            <person name="Wolff H."/>
            <person name="Djahanschiri B."/>
            <person name="Grundmann F."/>
            <person name="Kronenwerth M."/>
            <person name="Shi Y.M."/>
            <person name="Simonyi S."/>
            <person name="Grun P."/>
            <person name="Shapiro-Ilan D."/>
            <person name="Pidot S.J."/>
            <person name="Stinear T.P."/>
            <person name="Ebersberger I."/>
            <person name="Bode H.B."/>
        </authorList>
    </citation>
    <scope>NUCLEOTIDE SEQUENCE [LARGE SCALE GENOMIC DNA]</scope>
    <source>
        <strain evidence="1 2">DSM 17907</strain>
    </source>
</reference>
<evidence type="ECO:0000313" key="2">
    <source>
        <dbReference type="Proteomes" id="UP000221101"/>
    </source>
</evidence>
<sequence>MKELKYYPEDFYTFEDKYRNIKRLNIYGHSVYYENGFMLCLDVNGHQIGKTAQGIFQILLPLNLKRFRYIRLLLCNSADGDENSFACHFSKLCPNSYVEGYIGNVRTRRIVYNVTGEKFNIDINPNTPRVMNSLFQVGFVRNMNASGYPQEITDKFHHAVNVLRHNIDTYEPLDPDTPHNAVWYHGGVRVVDESQIP</sequence>
<dbReference type="Proteomes" id="UP000221101">
    <property type="component" value="Unassembled WGS sequence"/>
</dbReference>